<dbReference type="InterPro" id="IPR001279">
    <property type="entry name" value="Metallo-B-lactamas"/>
</dbReference>
<dbReference type="CDD" id="cd07739">
    <property type="entry name" value="metallo-hydrolase-like_MBL-fold"/>
    <property type="match status" value="1"/>
</dbReference>
<evidence type="ECO:0000259" key="1">
    <source>
        <dbReference type="SMART" id="SM00849"/>
    </source>
</evidence>
<evidence type="ECO:0000313" key="3">
    <source>
        <dbReference type="Proteomes" id="UP001174694"/>
    </source>
</evidence>
<dbReference type="EMBL" id="JANBVO010000002">
    <property type="protein sequence ID" value="KAJ9156585.1"/>
    <property type="molecule type" value="Genomic_DNA"/>
</dbReference>
<accession>A0AA38S5E7</accession>
<dbReference type="SUPFAM" id="SSF56281">
    <property type="entry name" value="Metallo-hydrolase/oxidoreductase"/>
    <property type="match status" value="1"/>
</dbReference>
<dbReference type="PANTHER" id="PTHR42951">
    <property type="entry name" value="METALLO-BETA-LACTAMASE DOMAIN-CONTAINING"/>
    <property type="match status" value="1"/>
</dbReference>
<dbReference type="Pfam" id="PF00753">
    <property type="entry name" value="Lactamase_B"/>
    <property type="match status" value="1"/>
</dbReference>
<protein>
    <submittedName>
        <fullName evidence="2">Metallo-beta-lactamase domain protein</fullName>
    </submittedName>
</protein>
<reference evidence="2" key="1">
    <citation type="submission" date="2022-07" db="EMBL/GenBank/DDBJ databases">
        <title>Fungi with potential for degradation of polypropylene.</title>
        <authorList>
            <person name="Gostincar C."/>
        </authorList>
    </citation>
    <scope>NUCLEOTIDE SEQUENCE</scope>
    <source>
        <strain evidence="2">EXF-13308</strain>
    </source>
</reference>
<name>A0AA38S5E7_9PEZI</name>
<dbReference type="Proteomes" id="UP001174694">
    <property type="component" value="Unassembled WGS sequence"/>
</dbReference>
<dbReference type="PANTHER" id="PTHR42951:SF14">
    <property type="entry name" value="METALLO-BETA-LACTAMASE SUPERFAMILY PROTEIN"/>
    <property type="match status" value="1"/>
</dbReference>
<dbReference type="InterPro" id="IPR036866">
    <property type="entry name" value="RibonucZ/Hydroxyglut_hydro"/>
</dbReference>
<sequence length="279" mass="30527">MVLQYKVFFSKRLGVTRSTPPGNENLKWVPTTSTLIYGETDAVLVDTQLTAAASQELSDWVIAARKNVTAIYITHAHADHFYGSSALLERFPDAKVVSTSEIVVKMTEEISRENGEGLWATLFPGQIPEVLVAAIALDNDEFELEGEKLVVVRTGHTDTDDTTTLWVPSISLAVTGDAVYNNTHPFLGESRGKQARLEWIAALDKIAALKPTAVVGGHSDPSRDFSPGAIEQTKLYLEDFDRLAEQTTTAKELYDRMLELHPGRLNVGSLWGGASLVKG</sequence>
<proteinExistence type="predicted"/>
<gene>
    <name evidence="2" type="ORF">NKR23_g971</name>
</gene>
<keyword evidence="3" id="KW-1185">Reference proteome</keyword>
<evidence type="ECO:0000313" key="2">
    <source>
        <dbReference type="EMBL" id="KAJ9156585.1"/>
    </source>
</evidence>
<dbReference type="InterPro" id="IPR050855">
    <property type="entry name" value="NDM-1-like"/>
</dbReference>
<dbReference type="AlphaFoldDB" id="A0AA38S5E7"/>
<comment type="caution">
    <text evidence="2">The sequence shown here is derived from an EMBL/GenBank/DDBJ whole genome shotgun (WGS) entry which is preliminary data.</text>
</comment>
<organism evidence="2 3">
    <name type="scientific">Pleurostoma richardsiae</name>
    <dbReference type="NCBI Taxonomy" id="41990"/>
    <lineage>
        <taxon>Eukaryota</taxon>
        <taxon>Fungi</taxon>
        <taxon>Dikarya</taxon>
        <taxon>Ascomycota</taxon>
        <taxon>Pezizomycotina</taxon>
        <taxon>Sordariomycetes</taxon>
        <taxon>Sordariomycetidae</taxon>
        <taxon>Calosphaeriales</taxon>
        <taxon>Pleurostomataceae</taxon>
        <taxon>Pleurostoma</taxon>
    </lineage>
</organism>
<feature type="domain" description="Metallo-beta-lactamase" evidence="1">
    <location>
        <begin position="30"/>
        <end position="218"/>
    </location>
</feature>
<dbReference type="Gene3D" id="3.60.15.10">
    <property type="entry name" value="Ribonuclease Z/Hydroxyacylglutathione hydrolase-like"/>
    <property type="match status" value="1"/>
</dbReference>
<dbReference type="SMART" id="SM00849">
    <property type="entry name" value="Lactamase_B"/>
    <property type="match status" value="1"/>
</dbReference>